<organism evidence="2 3">
    <name type="scientific">Caenorhabditis briggsae</name>
    <dbReference type="NCBI Taxonomy" id="6238"/>
    <lineage>
        <taxon>Eukaryota</taxon>
        <taxon>Metazoa</taxon>
        <taxon>Ecdysozoa</taxon>
        <taxon>Nematoda</taxon>
        <taxon>Chromadorea</taxon>
        <taxon>Rhabditida</taxon>
        <taxon>Rhabditina</taxon>
        <taxon>Rhabditomorpha</taxon>
        <taxon>Rhabditoidea</taxon>
        <taxon>Rhabditidae</taxon>
        <taxon>Peloderinae</taxon>
        <taxon>Caenorhabditis</taxon>
    </lineage>
</organism>
<feature type="domain" description="F-box" evidence="1">
    <location>
        <begin position="70"/>
        <end position="117"/>
    </location>
</feature>
<accession>A0AAE9FDF2</accession>
<name>A0AAE9FDF2_CAEBR</name>
<dbReference type="PANTHER" id="PTHR23014:SF1">
    <property type="entry name" value="DUF38 DOMAIN-CONTAINING PROTEIN-RELATED"/>
    <property type="match status" value="1"/>
</dbReference>
<dbReference type="InterPro" id="IPR036047">
    <property type="entry name" value="F-box-like_dom_sf"/>
</dbReference>
<reference evidence="2 3" key="1">
    <citation type="submission" date="2022-04" db="EMBL/GenBank/DDBJ databases">
        <title>Chromosome-level reference genomes for two strains of Caenorhabditis briggsae: an improved platform for comparative genomics.</title>
        <authorList>
            <person name="Stevens L."/>
            <person name="Andersen E."/>
        </authorList>
    </citation>
    <scope>NUCLEOTIDE SEQUENCE [LARGE SCALE GENOMIC DNA]</scope>
    <source>
        <strain evidence="2">VX34</strain>
        <tissue evidence="2">Whole-organism</tissue>
    </source>
</reference>
<proteinExistence type="predicted"/>
<gene>
    <name evidence="2" type="ORF">L5515_017138</name>
</gene>
<keyword evidence="3" id="KW-1185">Reference proteome</keyword>
<dbReference type="CDD" id="cd09917">
    <property type="entry name" value="F-box_SF"/>
    <property type="match status" value="1"/>
</dbReference>
<sequence>MDFASIDVKGAEYKKAAILFCYRTTHCIDSAFSLLSKEYPDVTRKDVEAWFTELRLDEIPVPVNTGNQQEKALFSLSPKLLQEITKYLSAQDLKSISQVCKLLKQCVARIDVRIDLIHIFLKPDSIEIKTVKPGSTSLCQITQTPNGCSVNKDGFTTSQRRTFLEQLADEFERCLGNDNRKIKKLDIEVDKESDHQTEFFDKLITTLRRLDSRLDCETLHTDFCPSRTLKFLIEQLSSEHFKDLRIRSATQVIHVGPYDMSEIILLPHWKKLTAFFSFCDLTNISLLDFAHIDCVSATTSSRPTEDIASYILACAMSSSSYQLIGLPIENVEDVASRLLPFGVEKKCKDDYSRTGRILLEGRGHLEYQISKLSLSLIGRYN</sequence>
<evidence type="ECO:0000313" key="2">
    <source>
        <dbReference type="EMBL" id="UMM40561.1"/>
    </source>
</evidence>
<dbReference type="SUPFAM" id="SSF81383">
    <property type="entry name" value="F-box domain"/>
    <property type="match status" value="1"/>
</dbReference>
<dbReference type="AlphaFoldDB" id="A0AAE9FDF2"/>
<dbReference type="EMBL" id="CP092625">
    <property type="protein sequence ID" value="UMM40561.1"/>
    <property type="molecule type" value="Genomic_DNA"/>
</dbReference>
<dbReference type="Pfam" id="PF00646">
    <property type="entry name" value="F-box"/>
    <property type="match status" value="1"/>
</dbReference>
<dbReference type="InterPro" id="IPR001810">
    <property type="entry name" value="F-box_dom"/>
</dbReference>
<evidence type="ECO:0000313" key="3">
    <source>
        <dbReference type="Proteomes" id="UP000829354"/>
    </source>
</evidence>
<protein>
    <recommendedName>
        <fullName evidence="1">F-box domain-containing protein</fullName>
    </recommendedName>
</protein>
<dbReference type="PANTHER" id="PTHR23014">
    <property type="entry name" value="F-BOX A PROTEIN"/>
    <property type="match status" value="1"/>
</dbReference>
<dbReference type="PROSITE" id="PS50181">
    <property type="entry name" value="FBOX"/>
    <property type="match status" value="1"/>
</dbReference>
<evidence type="ECO:0000259" key="1">
    <source>
        <dbReference type="PROSITE" id="PS50181"/>
    </source>
</evidence>
<dbReference type="SMART" id="SM00256">
    <property type="entry name" value="FBOX"/>
    <property type="match status" value="1"/>
</dbReference>
<dbReference type="Proteomes" id="UP000829354">
    <property type="component" value="Chromosome X"/>
</dbReference>